<dbReference type="InterPro" id="IPR009057">
    <property type="entry name" value="Homeodomain-like_sf"/>
</dbReference>
<reference evidence="7" key="1">
    <citation type="journal article" date="2016" name="Front. Microbiol.">
        <title>Molecular Keys to the Janthinobacterium and Duganella spp. Interaction with the Plant Pathogen Fusarium graminearum.</title>
        <authorList>
            <person name="Haack F.S."/>
            <person name="Poehlein A."/>
            <person name="Kroger C."/>
            <person name="Voigt C.A."/>
            <person name="Piepenbring M."/>
            <person name="Bode H.B."/>
            <person name="Daniel R."/>
            <person name="Schafer W."/>
            <person name="Streit W.R."/>
        </authorList>
    </citation>
    <scope>NUCLEOTIDE SEQUENCE [LARGE SCALE GENOMIC DNA]</scope>
    <source>
        <strain evidence="7">T54</strain>
    </source>
</reference>
<organism evidence="6 7">
    <name type="scientific">Duganella phyllosphaerae</name>
    <dbReference type="NCBI Taxonomy" id="762836"/>
    <lineage>
        <taxon>Bacteria</taxon>
        <taxon>Pseudomonadati</taxon>
        <taxon>Pseudomonadota</taxon>
        <taxon>Betaproteobacteria</taxon>
        <taxon>Burkholderiales</taxon>
        <taxon>Oxalobacteraceae</taxon>
        <taxon>Telluria group</taxon>
        <taxon>Duganella</taxon>
    </lineage>
</organism>
<dbReference type="AlphaFoldDB" id="A0A1E7WSE1"/>
<feature type="domain" description="HTH tetR-type" evidence="5">
    <location>
        <begin position="9"/>
        <end position="69"/>
    </location>
</feature>
<dbReference type="PROSITE" id="PS50977">
    <property type="entry name" value="HTH_TETR_2"/>
    <property type="match status" value="1"/>
</dbReference>
<dbReference type="GO" id="GO:0003700">
    <property type="term" value="F:DNA-binding transcription factor activity"/>
    <property type="evidence" value="ECO:0007669"/>
    <property type="project" value="TreeGrafter"/>
</dbReference>
<dbReference type="InterPro" id="IPR050109">
    <property type="entry name" value="HTH-type_TetR-like_transc_reg"/>
</dbReference>
<dbReference type="Gene3D" id="1.10.357.10">
    <property type="entry name" value="Tetracycline Repressor, domain 2"/>
    <property type="match status" value="1"/>
</dbReference>
<evidence type="ECO:0000259" key="5">
    <source>
        <dbReference type="PROSITE" id="PS50977"/>
    </source>
</evidence>
<dbReference type="OrthoDB" id="9809772at2"/>
<keyword evidence="3" id="KW-0804">Transcription</keyword>
<dbReference type="SUPFAM" id="SSF46689">
    <property type="entry name" value="Homeodomain-like"/>
    <property type="match status" value="1"/>
</dbReference>
<sequence length="192" mass="20795">MIPTPCPRSSSRTALLDAALQMITESSVNGMTLEGVAARAGVTKGGLIYHFKTKEALLHAVVDRMTDQVDEYCADDQQTDPALALENFLMARIDYAFAIGAQQKALMANLLAAATTFPSLLAPVKRMYERGSGDLAQVAGSAGLALSIWAALDGMVMLEMLNIRQFSETERTQMREAMTSMVRRQFAEAAAK</sequence>
<accession>A0A1E7WSE1</accession>
<dbReference type="Proteomes" id="UP000175989">
    <property type="component" value="Unassembled WGS sequence"/>
</dbReference>
<dbReference type="Pfam" id="PF00440">
    <property type="entry name" value="TetR_N"/>
    <property type="match status" value="1"/>
</dbReference>
<evidence type="ECO:0000256" key="2">
    <source>
        <dbReference type="ARBA" id="ARBA00023125"/>
    </source>
</evidence>
<dbReference type="Pfam" id="PF17937">
    <property type="entry name" value="TetR_C_28"/>
    <property type="match status" value="1"/>
</dbReference>
<dbReference type="GO" id="GO:0000976">
    <property type="term" value="F:transcription cis-regulatory region binding"/>
    <property type="evidence" value="ECO:0007669"/>
    <property type="project" value="TreeGrafter"/>
</dbReference>
<evidence type="ECO:0000256" key="3">
    <source>
        <dbReference type="ARBA" id="ARBA00023163"/>
    </source>
</evidence>
<dbReference type="RefSeq" id="WP_070247675.1">
    <property type="nucleotide sequence ID" value="NZ_LROM01000076.1"/>
</dbReference>
<dbReference type="InterPro" id="IPR041479">
    <property type="entry name" value="TetR_CgmR_C"/>
</dbReference>
<evidence type="ECO:0000256" key="1">
    <source>
        <dbReference type="ARBA" id="ARBA00023015"/>
    </source>
</evidence>
<dbReference type="EMBL" id="LROM01000076">
    <property type="protein sequence ID" value="OFA02490.1"/>
    <property type="molecule type" value="Genomic_DNA"/>
</dbReference>
<dbReference type="PANTHER" id="PTHR30055:SF234">
    <property type="entry name" value="HTH-TYPE TRANSCRIPTIONAL REGULATOR BETI"/>
    <property type="match status" value="1"/>
</dbReference>
<dbReference type="PANTHER" id="PTHR30055">
    <property type="entry name" value="HTH-TYPE TRANSCRIPTIONAL REGULATOR RUTR"/>
    <property type="match status" value="1"/>
</dbReference>
<proteinExistence type="predicted"/>
<feature type="DNA-binding region" description="H-T-H motif" evidence="4">
    <location>
        <begin position="32"/>
        <end position="51"/>
    </location>
</feature>
<evidence type="ECO:0000256" key="4">
    <source>
        <dbReference type="PROSITE-ProRule" id="PRU00335"/>
    </source>
</evidence>
<dbReference type="PRINTS" id="PR00455">
    <property type="entry name" value="HTHTETR"/>
</dbReference>
<keyword evidence="1" id="KW-0805">Transcription regulation</keyword>
<name>A0A1E7WSE1_9BURK</name>
<comment type="caution">
    <text evidence="6">The sequence shown here is derived from an EMBL/GenBank/DDBJ whole genome shotgun (WGS) entry which is preliminary data.</text>
</comment>
<dbReference type="InterPro" id="IPR001647">
    <property type="entry name" value="HTH_TetR"/>
</dbReference>
<keyword evidence="2 4" id="KW-0238">DNA-binding</keyword>
<dbReference type="PATRIC" id="fig|762836.4.peg.2051"/>
<keyword evidence="7" id="KW-1185">Reference proteome</keyword>
<gene>
    <name evidence="6" type="primary">rutR_1</name>
    <name evidence="6" type="ORF">DUPY_19750</name>
</gene>
<evidence type="ECO:0000313" key="7">
    <source>
        <dbReference type="Proteomes" id="UP000175989"/>
    </source>
</evidence>
<evidence type="ECO:0000313" key="6">
    <source>
        <dbReference type="EMBL" id="OFA02490.1"/>
    </source>
</evidence>
<protein>
    <submittedName>
        <fullName evidence="6">HTH-type transcriptional regulator RutR</fullName>
    </submittedName>
</protein>